<dbReference type="Proteomes" id="UP000249166">
    <property type="component" value="Unassembled WGS sequence"/>
</dbReference>
<feature type="domain" description="GH29D-like beta-sandwich" evidence="3">
    <location>
        <begin position="733"/>
        <end position="797"/>
    </location>
</feature>
<organism evidence="4 5">
    <name type="scientific">Arthrobacter globiformis</name>
    <dbReference type="NCBI Taxonomy" id="1665"/>
    <lineage>
        <taxon>Bacteria</taxon>
        <taxon>Bacillati</taxon>
        <taxon>Actinomycetota</taxon>
        <taxon>Actinomycetes</taxon>
        <taxon>Micrococcales</taxon>
        <taxon>Micrococcaceae</taxon>
        <taxon>Arthrobacter</taxon>
    </lineage>
</organism>
<feature type="region of interest" description="Disordered" evidence="2">
    <location>
        <begin position="884"/>
        <end position="911"/>
    </location>
</feature>
<feature type="region of interest" description="Disordered" evidence="2">
    <location>
        <begin position="439"/>
        <end position="458"/>
    </location>
</feature>
<protein>
    <recommendedName>
        <fullName evidence="3">GH29D-like beta-sandwich domain-containing protein</fullName>
    </recommendedName>
</protein>
<feature type="domain" description="GH29D-like beta-sandwich" evidence="3">
    <location>
        <begin position="818"/>
        <end position="877"/>
    </location>
</feature>
<dbReference type="SUPFAM" id="SSF69318">
    <property type="entry name" value="Integrin alpha N-terminal domain"/>
    <property type="match status" value="1"/>
</dbReference>
<dbReference type="OrthoDB" id="9805017at2"/>
<dbReference type="AlphaFoldDB" id="A0A328HJ09"/>
<dbReference type="InterPro" id="IPR013517">
    <property type="entry name" value="FG-GAP"/>
</dbReference>
<dbReference type="Pfam" id="PF13517">
    <property type="entry name" value="FG-GAP_3"/>
    <property type="match status" value="2"/>
</dbReference>
<feature type="domain" description="GH29D-like beta-sandwich" evidence="3">
    <location>
        <begin position="414"/>
        <end position="485"/>
    </location>
</feature>
<evidence type="ECO:0000256" key="1">
    <source>
        <dbReference type="ARBA" id="ARBA00022729"/>
    </source>
</evidence>
<dbReference type="Pfam" id="PF13290">
    <property type="entry name" value="CHB_HEX_C_1"/>
    <property type="match status" value="4"/>
</dbReference>
<dbReference type="InterPro" id="IPR028994">
    <property type="entry name" value="Integrin_alpha_N"/>
</dbReference>
<reference evidence="4 5" key="1">
    <citation type="submission" date="2018-04" db="EMBL/GenBank/DDBJ databases">
        <title>Bacteria isolated from cave deposits of Manipur.</title>
        <authorList>
            <person name="Sahoo D."/>
            <person name="Sarangthem I."/>
            <person name="Nandeibam J."/>
        </authorList>
    </citation>
    <scope>NUCLEOTIDE SEQUENCE [LARGE SCALE GENOMIC DNA]</scope>
    <source>
        <strain evidence="5">mrc11</strain>
    </source>
</reference>
<dbReference type="EMBL" id="QLNP01000047">
    <property type="protein sequence ID" value="RAM38608.1"/>
    <property type="molecule type" value="Genomic_DNA"/>
</dbReference>
<evidence type="ECO:0000313" key="4">
    <source>
        <dbReference type="EMBL" id="RAM38608.1"/>
    </source>
</evidence>
<dbReference type="Gene3D" id="2.130.10.130">
    <property type="entry name" value="Integrin alpha, N-terminal"/>
    <property type="match status" value="1"/>
</dbReference>
<evidence type="ECO:0000313" key="5">
    <source>
        <dbReference type="Proteomes" id="UP000249166"/>
    </source>
</evidence>
<comment type="caution">
    <text evidence="4">The sequence shown here is derived from an EMBL/GenBank/DDBJ whole genome shotgun (WGS) entry which is preliminary data.</text>
</comment>
<keyword evidence="1" id="KW-0732">Signal</keyword>
<name>A0A328HJ09_ARTGO</name>
<sequence>MRVQHQDKVMRSKNRTVRRRSALGMAVVGAVMLSGLSVLPPAVAALPAGGSGLSHAAMAGILPAALSGGPASVGPLDPTNGYPYWYADGGDEAKGLDPVRLELCLDAQDCPVIGIDYDPTQPLAIPGNFPEESFWWSAESSLTMPGGASARLIMAQEAAFAGLGSVAQGQQNGFARLRLRLDNGVPGQQYTFTHPYGVEVLTADDRGRIRFTEDIGCMQQPCTWNEPSNGRLGPYLRWDPAVAPAAPEGFIGDPNIEHAVVGSPKGTDYFQVSGPNGAGNAASARTDLFAVQGKIATLKAGVDKPGGVYNSKQTVRIQASLPDKAKIIYTTDGTDPGFNEDGTVKGTEFVPAPGDMAAAVAVELATPGLTTLKYMAVDLENKEKATAVYTEEYELDATRPWLEASPDAATGPLAGRQSVTFTGTTNNPSVAPDIYYTTDGTAPGLTEEGEPAGSTREYTGPVPLAMSTTIRAVAVDPATGTAGEVRSFPFKVRNLSEVGPLGEHGFPLWLKDNGWEGQDPIQLDLCLDDPLCPVVDVLPDPAQPTSWPDNFPGEAFWFASDAEVTVGTEVIRLTLASEAAFGADAVQDKAQVGFGRVRVTGDAVFEPGATYRFTHPYGILELTADIDGNINYTEDLGALNSTGDFSGMLETKIGPFLRWTEGAPEGYLGDGTTPHAVTGSPYDTDFFKIEKIVSAGGDILADPELLGETDQFVVQGRKTGAAPPEPTPTASTAGGVFATDQLVALTATRANAQIFFTTDGTDPTTASTLYTGPIPITTEGVTTLKFIAVAFGIASEVKTETFTVDKTAPVLTANVGSQVPTGTAVTLSANEDASIFFTLDGSEPTADSTRYSAPVQLAAGQTLRALAIDAAGNASSIGRWTAAAGTGGGAPVPPPAEPATKGSTGRDFNGDSKADLISTDTSGRLWLYPGDGRGGFAPRKQAGAGWNIMTSVVSAGDTNSDGKADLVARDAAGRLWHYPGSGTGGFTSRKQVGLGWNVMTSIVAPGDFSGDGKADLVARDKAGDFWLYAGDGRGNYAPKKQIGRGWNIMTTIVGAGDTTSDGKADLVARDSTGKLWLYPGDGRGGFAPRKQVGSGWNIMTLVMGPGDFSGDGTNDLVARDKAGILWIYAGKGDGHVMPMKQIGRGWNIMKNIF</sequence>
<dbReference type="InterPro" id="IPR059177">
    <property type="entry name" value="GH29D-like_dom"/>
</dbReference>
<feature type="domain" description="GH29D-like beta-sandwich" evidence="3">
    <location>
        <begin position="305"/>
        <end position="385"/>
    </location>
</feature>
<proteinExistence type="predicted"/>
<evidence type="ECO:0000256" key="2">
    <source>
        <dbReference type="SAM" id="MobiDB-lite"/>
    </source>
</evidence>
<dbReference type="PANTHER" id="PTHR44103">
    <property type="entry name" value="PROPROTEIN CONVERTASE P"/>
    <property type="match status" value="1"/>
</dbReference>
<accession>A0A328HJ09</accession>
<gene>
    <name evidence="4" type="ORF">DBZ45_03895</name>
</gene>
<evidence type="ECO:0000259" key="3">
    <source>
        <dbReference type="Pfam" id="PF13290"/>
    </source>
</evidence>
<dbReference type="PANTHER" id="PTHR44103:SF1">
    <property type="entry name" value="PROPROTEIN CONVERTASE P"/>
    <property type="match status" value="1"/>
</dbReference>